<accession>A0A1I7ZPC4</accession>
<feature type="transmembrane region" description="Helical" evidence="1">
    <location>
        <begin position="124"/>
        <end position="148"/>
    </location>
</feature>
<dbReference type="InterPro" id="IPR006201">
    <property type="entry name" value="Neur_channel"/>
</dbReference>
<feature type="transmembrane region" description="Helical" evidence="1">
    <location>
        <begin position="261"/>
        <end position="284"/>
    </location>
</feature>
<feature type="transmembrane region" description="Helical" evidence="1">
    <location>
        <begin position="160"/>
        <end position="179"/>
    </location>
</feature>
<dbReference type="InterPro" id="IPR006029">
    <property type="entry name" value="Neurotrans-gated_channel_TM"/>
</dbReference>
<feature type="transmembrane region" description="Helical" evidence="1">
    <location>
        <begin position="59"/>
        <end position="83"/>
    </location>
</feature>
<dbReference type="SUPFAM" id="SSF90112">
    <property type="entry name" value="Neurotransmitter-gated ion-channel transmembrane pore"/>
    <property type="match status" value="2"/>
</dbReference>
<keyword evidence="1" id="KW-0472">Membrane</keyword>
<dbReference type="AlphaFoldDB" id="A0A1I7ZPC4"/>
<dbReference type="Gene3D" id="6.10.250.2810">
    <property type="match status" value="1"/>
</dbReference>
<organism evidence="3 4">
    <name type="scientific">Steinernema glaseri</name>
    <dbReference type="NCBI Taxonomy" id="37863"/>
    <lineage>
        <taxon>Eukaryota</taxon>
        <taxon>Metazoa</taxon>
        <taxon>Ecdysozoa</taxon>
        <taxon>Nematoda</taxon>
        <taxon>Chromadorea</taxon>
        <taxon>Rhabditida</taxon>
        <taxon>Tylenchina</taxon>
        <taxon>Panagrolaimomorpha</taxon>
        <taxon>Strongyloidoidea</taxon>
        <taxon>Steinernematidae</taxon>
        <taxon>Steinernema</taxon>
    </lineage>
</organism>
<name>A0A1I7ZPC4_9BILA</name>
<feature type="transmembrane region" description="Helical" evidence="1">
    <location>
        <begin position="90"/>
        <end position="109"/>
    </location>
</feature>
<dbReference type="PANTHER" id="PTHR18945">
    <property type="entry name" value="NEUROTRANSMITTER GATED ION CHANNEL"/>
    <property type="match status" value="1"/>
</dbReference>
<dbReference type="PRINTS" id="PR00253">
    <property type="entry name" value="GABAARECEPTR"/>
</dbReference>
<dbReference type="GO" id="GO:0004888">
    <property type="term" value="F:transmembrane signaling receptor activity"/>
    <property type="evidence" value="ECO:0007669"/>
    <property type="project" value="InterPro"/>
</dbReference>
<protein>
    <submittedName>
        <fullName evidence="4">Neur_chan_memb domain-containing protein</fullName>
    </submittedName>
</protein>
<proteinExistence type="predicted"/>
<evidence type="ECO:0000313" key="4">
    <source>
        <dbReference type="WBParaSite" id="L893_g28295.t1"/>
    </source>
</evidence>
<dbReference type="Proteomes" id="UP000095287">
    <property type="component" value="Unplaced"/>
</dbReference>
<keyword evidence="1" id="KW-1133">Transmembrane helix</keyword>
<reference evidence="4" key="1">
    <citation type="submission" date="2016-11" db="UniProtKB">
        <authorList>
            <consortium name="WormBaseParasite"/>
        </authorList>
    </citation>
    <scope>IDENTIFICATION</scope>
</reference>
<dbReference type="InterPro" id="IPR006028">
    <property type="entry name" value="GABAA/Glycine_rcpt"/>
</dbReference>
<feature type="domain" description="Neurotransmitter-gated ion-channel transmembrane" evidence="2">
    <location>
        <begin position="67"/>
        <end position="148"/>
    </location>
</feature>
<evidence type="ECO:0000256" key="1">
    <source>
        <dbReference type="SAM" id="Phobius"/>
    </source>
</evidence>
<keyword evidence="3" id="KW-1185">Reference proteome</keyword>
<dbReference type="InterPro" id="IPR036719">
    <property type="entry name" value="Neuro-gated_channel_TM_sf"/>
</dbReference>
<dbReference type="WBParaSite" id="L893_g28295.t1">
    <property type="protein sequence ID" value="L893_g28295.t1"/>
    <property type="gene ID" value="L893_g28295"/>
</dbReference>
<dbReference type="Gene3D" id="1.20.58.390">
    <property type="entry name" value="Neurotransmitter-gated ion-channel transmembrane domain"/>
    <property type="match status" value="1"/>
</dbReference>
<dbReference type="Pfam" id="PF02932">
    <property type="entry name" value="Neur_chan_memb"/>
    <property type="match status" value="1"/>
</dbReference>
<feature type="transmembrane region" description="Helical" evidence="1">
    <location>
        <begin position="194"/>
        <end position="218"/>
    </location>
</feature>
<evidence type="ECO:0000313" key="3">
    <source>
        <dbReference type="Proteomes" id="UP000095287"/>
    </source>
</evidence>
<dbReference type="GO" id="GO:0016020">
    <property type="term" value="C:membrane"/>
    <property type="evidence" value="ECO:0007669"/>
    <property type="project" value="InterPro"/>
</dbReference>
<dbReference type="InterPro" id="IPR038050">
    <property type="entry name" value="Neuro_actylchol_rec"/>
</dbReference>
<dbReference type="GO" id="GO:0005230">
    <property type="term" value="F:extracellular ligand-gated monoatomic ion channel activity"/>
    <property type="evidence" value="ECO:0007669"/>
    <property type="project" value="UniProtKB-ARBA"/>
</dbReference>
<keyword evidence="1" id="KW-0812">Transmembrane</keyword>
<evidence type="ECO:0000259" key="2">
    <source>
        <dbReference type="Pfam" id="PF02932"/>
    </source>
</evidence>
<sequence length="288" mass="32721">MWAFPFDKRNCSLKFGNDDLRASWSYLSGASVAEHESPWKVLDTRKLGRRLELRLRRSLATWMSSLFVPSTALVFCSWIPLWLSSESQTARAVLGASVFFASLLVVLANERDLPRTSYLKAIDLWSALVCLFPLLALVQATMVSSAAYKRRWRQILKSTARAVLGASVFFASLLVVLANERDLPRTSYLKAIDLWSALVCLFPLLALVQATMVSSAAYKRRWRQILKSEEQEEKSRWLHEAPYYAQLPATRTRSCSRVLDYVCRIALPTAFCAAVSLYMIAYVIPYSR</sequence>